<keyword evidence="6" id="KW-1185">Reference proteome</keyword>
<dbReference type="AlphaFoldDB" id="A0ABD5Y4X4"/>
<dbReference type="InterPro" id="IPR013324">
    <property type="entry name" value="RNA_pol_sigma_r3/r4-like"/>
</dbReference>
<sequence length="217" mass="24510">MSVIAEISIPATEFELGRIMDVSRSGTVELESLVPTGERAVPFFWVYEADFEAFEATVARDPSVSKLVQIDTYDDRVLYTFEWSVENDAVFRSVREVNAYILNATGTGDSWRFELRFPSHEAMSTFRERCRADGVGFEVIRVYNPNDPDVGPWFGLTERQREAIVLAVEKGYYDIPRNCTTVELADCLGISDQAVTERLRRAIVRLTTNTILTSAGD</sequence>
<evidence type="ECO:0000313" key="5">
    <source>
        <dbReference type="EMBL" id="MFC7142379.1"/>
    </source>
</evidence>
<dbReference type="EMBL" id="JBHTAS010000001">
    <property type="protein sequence ID" value="MFC7142379.1"/>
    <property type="molecule type" value="Genomic_DNA"/>
</dbReference>
<name>A0ABD5Y4X4_9EURY</name>
<proteinExistence type="predicted"/>
<evidence type="ECO:0000313" key="6">
    <source>
        <dbReference type="Proteomes" id="UP001596432"/>
    </source>
</evidence>
<evidence type="ECO:0000259" key="4">
    <source>
        <dbReference type="Pfam" id="PF15915"/>
    </source>
</evidence>
<comment type="caution">
    <text evidence="5">The sequence shown here is derived from an EMBL/GenBank/DDBJ whole genome shotgun (WGS) entry which is preliminary data.</text>
</comment>
<evidence type="ECO:0000259" key="3">
    <source>
        <dbReference type="Pfam" id="PF04967"/>
    </source>
</evidence>
<dbReference type="InterPro" id="IPR036388">
    <property type="entry name" value="WH-like_DNA-bd_sf"/>
</dbReference>
<dbReference type="PANTHER" id="PTHR34236">
    <property type="entry name" value="DIMETHYL SULFOXIDE REDUCTASE TRANSCRIPTIONAL ACTIVATOR"/>
    <property type="match status" value="1"/>
</dbReference>
<dbReference type="GeneID" id="78822719"/>
<dbReference type="PANTHER" id="PTHR34236:SF1">
    <property type="entry name" value="DIMETHYL SULFOXIDE REDUCTASE TRANSCRIPTIONAL ACTIVATOR"/>
    <property type="match status" value="1"/>
</dbReference>
<keyword evidence="2" id="KW-0804">Transcription</keyword>
<dbReference type="InterPro" id="IPR031803">
    <property type="entry name" value="BAT_GAF/HTH-assoc"/>
</dbReference>
<feature type="domain" description="Bacterioopsin transcriptional activator GAF and HTH associated" evidence="4">
    <location>
        <begin position="25"/>
        <end position="139"/>
    </location>
</feature>
<dbReference type="Gene3D" id="1.10.10.10">
    <property type="entry name" value="Winged helix-like DNA-binding domain superfamily/Winged helix DNA-binding domain"/>
    <property type="match status" value="1"/>
</dbReference>
<evidence type="ECO:0000256" key="1">
    <source>
        <dbReference type="ARBA" id="ARBA00023015"/>
    </source>
</evidence>
<dbReference type="SUPFAM" id="SSF88659">
    <property type="entry name" value="Sigma3 and sigma4 domains of RNA polymerase sigma factors"/>
    <property type="match status" value="1"/>
</dbReference>
<keyword evidence="1" id="KW-0805">Transcription regulation</keyword>
<dbReference type="Pfam" id="PF04967">
    <property type="entry name" value="HTH_10"/>
    <property type="match status" value="1"/>
</dbReference>
<reference evidence="5 6" key="1">
    <citation type="journal article" date="2019" name="Int. J. Syst. Evol. Microbiol.">
        <title>The Global Catalogue of Microorganisms (GCM) 10K type strain sequencing project: providing services to taxonomists for standard genome sequencing and annotation.</title>
        <authorList>
            <consortium name="The Broad Institute Genomics Platform"/>
            <consortium name="The Broad Institute Genome Sequencing Center for Infectious Disease"/>
            <person name="Wu L."/>
            <person name="Ma J."/>
        </authorList>
    </citation>
    <scope>NUCLEOTIDE SEQUENCE [LARGE SCALE GENOMIC DNA]</scope>
    <source>
        <strain evidence="5 6">XZYJT29</strain>
    </source>
</reference>
<feature type="domain" description="HTH bat-type" evidence="3">
    <location>
        <begin position="156"/>
        <end position="207"/>
    </location>
</feature>
<dbReference type="Pfam" id="PF15915">
    <property type="entry name" value="BAT"/>
    <property type="match status" value="1"/>
</dbReference>
<protein>
    <submittedName>
        <fullName evidence="5">Helix-turn-helix domain-containing protein</fullName>
    </submittedName>
</protein>
<dbReference type="InterPro" id="IPR007050">
    <property type="entry name" value="HTH_bacterioopsin"/>
</dbReference>
<dbReference type="RefSeq" id="WP_274323446.1">
    <property type="nucleotide sequence ID" value="NZ_CP118158.1"/>
</dbReference>
<gene>
    <name evidence="5" type="ORF">ACFQMA_21395</name>
</gene>
<accession>A0ABD5Y4X4</accession>
<organism evidence="5 6">
    <name type="scientific">Halosimplex aquaticum</name>
    <dbReference type="NCBI Taxonomy" id="3026162"/>
    <lineage>
        <taxon>Archaea</taxon>
        <taxon>Methanobacteriati</taxon>
        <taxon>Methanobacteriota</taxon>
        <taxon>Stenosarchaea group</taxon>
        <taxon>Halobacteria</taxon>
        <taxon>Halobacteriales</taxon>
        <taxon>Haloarculaceae</taxon>
        <taxon>Halosimplex</taxon>
    </lineage>
</organism>
<evidence type="ECO:0000256" key="2">
    <source>
        <dbReference type="ARBA" id="ARBA00023163"/>
    </source>
</evidence>
<dbReference type="Proteomes" id="UP001596432">
    <property type="component" value="Unassembled WGS sequence"/>
</dbReference>